<evidence type="ECO:0000313" key="12">
    <source>
        <dbReference type="ZFIN" id="ZDB-GENE-030131-8525"/>
    </source>
</evidence>
<name>A0AB32SZ97_DANRE</name>
<dbReference type="ZFIN" id="ZDB-GENE-030131-8525">
    <property type="gene designation" value="tysnd1"/>
</dbReference>
<dbReference type="GO" id="GO:0016485">
    <property type="term" value="P:protein processing"/>
    <property type="evidence" value="ECO:0007669"/>
    <property type="project" value="InterPro"/>
</dbReference>
<evidence type="ECO:0000256" key="1">
    <source>
        <dbReference type="ARBA" id="ARBA00004275"/>
    </source>
</evidence>
<proteinExistence type="inferred from homology"/>
<evidence type="ECO:0000256" key="7">
    <source>
        <dbReference type="ARBA" id="ARBA00060175"/>
    </source>
</evidence>
<keyword evidence="10" id="KW-1185">Reference proteome</keyword>
<evidence type="ECO:0000256" key="3">
    <source>
        <dbReference type="ARBA" id="ARBA00022670"/>
    </source>
</evidence>
<dbReference type="GeneID" id="561667"/>
<dbReference type="GO" id="GO:0004252">
    <property type="term" value="F:serine-type endopeptidase activity"/>
    <property type="evidence" value="ECO:0007669"/>
    <property type="project" value="InterPro"/>
</dbReference>
<evidence type="ECO:0000313" key="11">
    <source>
        <dbReference type="RefSeq" id="XP_068068973.1"/>
    </source>
</evidence>
<comment type="PTM">
    <text evidence="9">The full-lengh TYSND1 is the active the proteolytic processing of PTS1- and PTS2-proteins and in self-cleavage, and intermolecular self-cleavage of TYSND1 down-regulates its protease activity.</text>
</comment>
<dbReference type="InterPro" id="IPR009003">
    <property type="entry name" value="Peptidase_S1_PA"/>
</dbReference>
<evidence type="ECO:0000313" key="10">
    <source>
        <dbReference type="Proteomes" id="UP000000437"/>
    </source>
</evidence>
<evidence type="ECO:0000256" key="9">
    <source>
        <dbReference type="PIRNR" id="PIRNR037989"/>
    </source>
</evidence>
<evidence type="ECO:0000256" key="2">
    <source>
        <dbReference type="ARBA" id="ARBA00008764"/>
    </source>
</evidence>
<dbReference type="PANTHER" id="PTHR21004">
    <property type="entry name" value="SERINE PROTEASE-RELATED"/>
    <property type="match status" value="1"/>
</dbReference>
<dbReference type="Pfam" id="PF13365">
    <property type="entry name" value="Trypsin_2"/>
    <property type="match status" value="1"/>
</dbReference>
<dbReference type="AlphaFoldDB" id="A0AB32SZ97"/>
<dbReference type="RefSeq" id="XP_068068973.1">
    <property type="nucleotide sequence ID" value="XM_068212872.2"/>
</dbReference>
<keyword evidence="4 9" id="KW-0378">Hydrolase</keyword>
<evidence type="ECO:0000256" key="6">
    <source>
        <dbReference type="ARBA" id="ARBA00023140"/>
    </source>
</evidence>
<evidence type="ECO:0000256" key="4">
    <source>
        <dbReference type="ARBA" id="ARBA00022801"/>
    </source>
</evidence>
<comment type="function">
    <text evidence="7 9">Peroxisomal protease that mediates both the removal of the leader peptide from proteins containing a PTS2 target sequence and processes several PTS1-containing proteins. Catalyzes the processing of PTS1-proteins involved in the peroxisomal beta-oxidation of fatty acids.</text>
</comment>
<keyword evidence="5 9" id="KW-0720">Serine protease</keyword>
<dbReference type="CTD" id="219743"/>
<reference evidence="11" key="1">
    <citation type="submission" date="2025-08" db="UniProtKB">
        <authorList>
            <consortium name="RefSeq"/>
        </authorList>
    </citation>
    <scope>IDENTIFICATION</scope>
    <source>
        <strain evidence="11">Tuebingen</strain>
        <tissue evidence="11">Fibroblasts and whole tissue</tissue>
    </source>
</reference>
<comment type="subcellular location">
    <subcellularLocation>
        <location evidence="1 9">Peroxisome</location>
    </subcellularLocation>
</comment>
<dbReference type="PANTHER" id="PTHR21004:SF0">
    <property type="entry name" value="PEROXISOMAL LEADER PEPTIDE-PROCESSING PROTEASE"/>
    <property type="match status" value="1"/>
</dbReference>
<sequence>MNTAEEACCVVTVSEQLFTPGSENKATSCSGVFLHFQSGIVVCSGIVFSRFINDTLPIKKDTKILYSESFKKKTKVFVDYTHFCANPTDRRKTSRREAHLVMLINCLEFQDAFHKIFKGPENWDFYSGGLDTEVLEDSRFLTWFALLKVPTSPNCPCKETIPWMKSGSLKKGCHVIACGSPFGGLCPDLFMNTISKGIVSNLAGDENALILTDARCLPGTEGGGVFISKGGTSYLVGLIASPLCWKSEEWIGLTLVCSVHLILKNMLQTEGSIKETLTGVSSQLVNGSLQAPLTANRGSGLELYPGVVLVETGWLWGSGVLLNQNLVLTCRHVVDEKSELTVKVNSGGRFHTVRGKVLYSSVVSSPYDIAIVELQEALTDKRTPRFTKHFHTGEDVVVVGYGALGSRCGPSLTSGILSRVITHQSQPVMLQTTCAVQSGASGGAVIRSDTGELLGIVSSNTRDYAAKVTYPHLNFSIPVTLLEPLLRRFAQTGDAAVFNVLDSAVEDVRKWPFPIHPGKYKGKTKCDRPKSNCGLPRRDESAQPHIVSRIASNRVCVFVRVFVCV</sequence>
<keyword evidence="6 9" id="KW-0576">Peroxisome</keyword>
<comment type="similarity">
    <text evidence="2 9">Belongs to the peptidase S1B family.</text>
</comment>
<evidence type="ECO:0000256" key="8">
    <source>
        <dbReference type="ARBA" id="ARBA00071396"/>
    </source>
</evidence>
<evidence type="ECO:0000256" key="5">
    <source>
        <dbReference type="ARBA" id="ARBA00022825"/>
    </source>
</evidence>
<dbReference type="EC" id="3.4.21.-" evidence="9"/>
<dbReference type="AGR" id="ZFIN:ZDB-GENE-030131-8525"/>
<dbReference type="Proteomes" id="UP000000437">
    <property type="component" value="Chromosome 13"/>
</dbReference>
<dbReference type="GO" id="GO:0005782">
    <property type="term" value="C:peroxisomal matrix"/>
    <property type="evidence" value="ECO:0007669"/>
    <property type="project" value="UniProtKB-ARBA"/>
</dbReference>
<dbReference type="InterPro" id="IPR039245">
    <property type="entry name" value="TYSND1/DEG15"/>
</dbReference>
<organism evidence="10 11">
    <name type="scientific">Danio rerio</name>
    <name type="common">Zebrafish</name>
    <name type="synonym">Brachydanio rerio</name>
    <dbReference type="NCBI Taxonomy" id="7955"/>
    <lineage>
        <taxon>Eukaryota</taxon>
        <taxon>Metazoa</taxon>
        <taxon>Chordata</taxon>
        <taxon>Craniata</taxon>
        <taxon>Vertebrata</taxon>
        <taxon>Euteleostomi</taxon>
        <taxon>Actinopterygii</taxon>
        <taxon>Neopterygii</taxon>
        <taxon>Teleostei</taxon>
        <taxon>Ostariophysi</taxon>
        <taxon>Cypriniformes</taxon>
        <taxon>Danionidae</taxon>
        <taxon>Danioninae</taxon>
        <taxon>Danio</taxon>
    </lineage>
</organism>
<protein>
    <recommendedName>
        <fullName evidence="8 9">Peroxisomal leader peptide-processing protease</fullName>
        <ecNumber evidence="9">3.4.21.-</ecNumber>
    </recommendedName>
</protein>
<gene>
    <name evidence="11 12" type="primary">tysnd1</name>
    <name evidence="11" type="synonym">wu:fb14b12</name>
</gene>
<dbReference type="FunFam" id="2.40.10.10:FF:000080">
    <property type="entry name" value="peroxisomal leader peptide-processing protease"/>
    <property type="match status" value="1"/>
</dbReference>
<dbReference type="InterPro" id="IPR043504">
    <property type="entry name" value="Peptidase_S1_PA_chymotrypsin"/>
</dbReference>
<dbReference type="SUPFAM" id="SSF50494">
    <property type="entry name" value="Trypsin-like serine proteases"/>
    <property type="match status" value="2"/>
</dbReference>
<accession>A0AB32SZ97</accession>
<keyword evidence="3 9" id="KW-0645">Protease</keyword>
<dbReference type="Gene3D" id="2.40.10.10">
    <property type="entry name" value="Trypsin-like serine proteases"/>
    <property type="match status" value="4"/>
</dbReference>